<evidence type="ECO:0000256" key="1">
    <source>
        <dbReference type="SAM" id="Phobius"/>
    </source>
</evidence>
<comment type="caution">
    <text evidence="2">The sequence shown here is derived from an EMBL/GenBank/DDBJ whole genome shotgun (WGS) entry which is preliminary data.</text>
</comment>
<feature type="transmembrane region" description="Helical" evidence="1">
    <location>
        <begin position="49"/>
        <end position="67"/>
    </location>
</feature>
<keyword evidence="3" id="KW-1185">Reference proteome</keyword>
<dbReference type="Pfam" id="PF10003">
    <property type="entry name" value="DUF2244"/>
    <property type="match status" value="1"/>
</dbReference>
<sequence>MQDDETAFEAELYPNQSLGRLGFIVLMLGVSSASVALGVAFALAGAWPVTGFFGLDVLLLYLAFRYCQRQARQRELIRLDASGLHVRRIEPDGAARHWRFEPYWVRVDMDDPPRRDSFLTLGSHGLRLRVGTFLTPEERLDLARALRSALQRYR</sequence>
<protein>
    <submittedName>
        <fullName evidence="2">DUF2244 domain-containing protein</fullName>
    </submittedName>
</protein>
<evidence type="ECO:0000313" key="2">
    <source>
        <dbReference type="EMBL" id="MEK0085673.1"/>
    </source>
</evidence>
<organism evidence="2 3">
    <name type="scientific">Benzoatithermus flavus</name>
    <dbReference type="NCBI Taxonomy" id="3108223"/>
    <lineage>
        <taxon>Bacteria</taxon>
        <taxon>Pseudomonadati</taxon>
        <taxon>Pseudomonadota</taxon>
        <taxon>Alphaproteobacteria</taxon>
        <taxon>Geminicoccales</taxon>
        <taxon>Geminicoccaceae</taxon>
        <taxon>Benzoatithermus</taxon>
    </lineage>
</organism>
<reference evidence="2 3" key="1">
    <citation type="submission" date="2024-01" db="EMBL/GenBank/DDBJ databases">
        <title>Multi-omics insights into the function and evolution of sodium benzoate biodegradation pathways in Benzoatithermus flavus gen. nov., sp. nov. from hot spring.</title>
        <authorList>
            <person name="Hu C.-J."/>
            <person name="Li W.-J."/>
        </authorList>
    </citation>
    <scope>NUCLEOTIDE SEQUENCE [LARGE SCALE GENOMIC DNA]</scope>
    <source>
        <strain evidence="2 3">SYSU G07066</strain>
    </source>
</reference>
<dbReference type="InterPro" id="IPR016990">
    <property type="entry name" value="UCP032162_TM"/>
</dbReference>
<dbReference type="InterPro" id="IPR019253">
    <property type="entry name" value="DUF2244_TM"/>
</dbReference>
<feature type="transmembrane region" description="Helical" evidence="1">
    <location>
        <begin position="21"/>
        <end position="43"/>
    </location>
</feature>
<keyword evidence="1" id="KW-0472">Membrane</keyword>
<dbReference type="PIRSF" id="PIRSF032162">
    <property type="entry name" value="UCP032162_imp"/>
    <property type="match status" value="1"/>
</dbReference>
<keyword evidence="1" id="KW-1133">Transmembrane helix</keyword>
<evidence type="ECO:0000313" key="3">
    <source>
        <dbReference type="Proteomes" id="UP001375743"/>
    </source>
</evidence>
<dbReference type="RefSeq" id="WP_418161523.1">
    <property type="nucleotide sequence ID" value="NZ_JBBLZC010000032.1"/>
</dbReference>
<keyword evidence="1" id="KW-0812">Transmembrane</keyword>
<name>A0ABU8XWU0_9PROT</name>
<proteinExistence type="predicted"/>
<gene>
    <name evidence="2" type="ORF">U1T56_21180</name>
</gene>
<dbReference type="EMBL" id="JBBLZC010000032">
    <property type="protein sequence ID" value="MEK0085673.1"/>
    <property type="molecule type" value="Genomic_DNA"/>
</dbReference>
<accession>A0ABU8XWU0</accession>
<dbReference type="Proteomes" id="UP001375743">
    <property type="component" value="Unassembled WGS sequence"/>
</dbReference>